<dbReference type="AlphaFoldDB" id="A0A4Q8ADJ4"/>
<dbReference type="PANTHER" id="PTHR36444">
    <property type="entry name" value="TRANSCRIPTIONAL REGULATOR PROTEIN YOBU-RELATED"/>
    <property type="match status" value="1"/>
</dbReference>
<sequence length="161" mass="17711">MSDEPRIHTNPPLTILGRHIRTDGKRAAEDIPALWREVIDSDLMASIPGRISADVYAVYTNLENSGINNEGWFSFVIGVSVDPGSPAPPGWGLFSIPSSRRAAFDAPENDSTRIVEAWQQAWAFDDSAKTFICEYEVYTEDGEASVNLGLREPRNGEGSCH</sequence>
<gene>
    <name evidence="2" type="ORF">EV380_1794</name>
</gene>
<name>A0A4Q8ADJ4_9MICC</name>
<dbReference type="Gene3D" id="3.20.80.10">
    <property type="entry name" value="Regulatory factor, effector binding domain"/>
    <property type="match status" value="1"/>
</dbReference>
<evidence type="ECO:0000259" key="1">
    <source>
        <dbReference type="SMART" id="SM00871"/>
    </source>
</evidence>
<feature type="domain" description="AraC effector-binding" evidence="1">
    <location>
        <begin position="3"/>
        <end position="151"/>
    </location>
</feature>
<accession>A0A4Q8ADJ4</accession>
<protein>
    <submittedName>
        <fullName evidence="2">Putative transcriptional regulator YdeE</fullName>
    </submittedName>
</protein>
<dbReference type="InterPro" id="IPR029441">
    <property type="entry name" value="Cass2"/>
</dbReference>
<reference evidence="2 3" key="1">
    <citation type="submission" date="2019-02" db="EMBL/GenBank/DDBJ databases">
        <title>Sequencing the genomes of 1000 actinobacteria strains.</title>
        <authorList>
            <person name="Klenk H.-P."/>
        </authorList>
    </citation>
    <scope>NUCLEOTIDE SEQUENCE [LARGE SCALE GENOMIC DNA]</scope>
    <source>
        <strain evidence="2 3">DSM 17364</strain>
    </source>
</reference>
<evidence type="ECO:0000313" key="3">
    <source>
        <dbReference type="Proteomes" id="UP000292685"/>
    </source>
</evidence>
<organism evidence="2 3">
    <name type="scientific">Zhihengliuella halotolerans</name>
    <dbReference type="NCBI Taxonomy" id="370736"/>
    <lineage>
        <taxon>Bacteria</taxon>
        <taxon>Bacillati</taxon>
        <taxon>Actinomycetota</taxon>
        <taxon>Actinomycetes</taxon>
        <taxon>Micrococcales</taxon>
        <taxon>Micrococcaceae</taxon>
        <taxon>Zhihengliuella</taxon>
    </lineage>
</organism>
<dbReference type="InterPro" id="IPR010499">
    <property type="entry name" value="AraC_E-bd"/>
</dbReference>
<dbReference type="PANTHER" id="PTHR36444:SF2">
    <property type="entry name" value="TRANSCRIPTIONAL REGULATOR PROTEIN YOBU-RELATED"/>
    <property type="match status" value="1"/>
</dbReference>
<dbReference type="OrthoDB" id="3173400at2"/>
<dbReference type="RefSeq" id="WP_130450777.1">
    <property type="nucleotide sequence ID" value="NZ_SHLA01000001.1"/>
</dbReference>
<dbReference type="Pfam" id="PF14526">
    <property type="entry name" value="Cass2"/>
    <property type="match status" value="1"/>
</dbReference>
<keyword evidence="3" id="KW-1185">Reference proteome</keyword>
<proteinExistence type="predicted"/>
<evidence type="ECO:0000313" key="2">
    <source>
        <dbReference type="EMBL" id="RZU62204.1"/>
    </source>
</evidence>
<dbReference type="SMART" id="SM00871">
    <property type="entry name" value="AraC_E_bind"/>
    <property type="match status" value="1"/>
</dbReference>
<comment type="caution">
    <text evidence="2">The sequence shown here is derived from an EMBL/GenBank/DDBJ whole genome shotgun (WGS) entry which is preliminary data.</text>
</comment>
<dbReference type="InterPro" id="IPR011256">
    <property type="entry name" value="Reg_factor_effector_dom_sf"/>
</dbReference>
<dbReference type="Proteomes" id="UP000292685">
    <property type="component" value="Unassembled WGS sequence"/>
</dbReference>
<dbReference type="InterPro" id="IPR053182">
    <property type="entry name" value="YobU-like_regulator"/>
</dbReference>
<dbReference type="EMBL" id="SHLA01000001">
    <property type="protein sequence ID" value="RZU62204.1"/>
    <property type="molecule type" value="Genomic_DNA"/>
</dbReference>